<organism evidence="1 2">
    <name type="scientific">Dendrobium chrysotoxum</name>
    <name type="common">Orchid</name>
    <dbReference type="NCBI Taxonomy" id="161865"/>
    <lineage>
        <taxon>Eukaryota</taxon>
        <taxon>Viridiplantae</taxon>
        <taxon>Streptophyta</taxon>
        <taxon>Embryophyta</taxon>
        <taxon>Tracheophyta</taxon>
        <taxon>Spermatophyta</taxon>
        <taxon>Magnoliopsida</taxon>
        <taxon>Liliopsida</taxon>
        <taxon>Asparagales</taxon>
        <taxon>Orchidaceae</taxon>
        <taxon>Epidendroideae</taxon>
        <taxon>Malaxideae</taxon>
        <taxon>Dendrobiinae</taxon>
        <taxon>Dendrobium</taxon>
    </lineage>
</organism>
<name>A0AAV7H974_DENCH</name>
<accession>A0AAV7H974</accession>
<protein>
    <submittedName>
        <fullName evidence="1">Uncharacterized protein</fullName>
    </submittedName>
</protein>
<comment type="caution">
    <text evidence="1">The sequence shown here is derived from an EMBL/GenBank/DDBJ whole genome shotgun (WGS) entry which is preliminary data.</text>
</comment>
<sequence length="131" mass="15169">MCWLLERWRAAGKGTGRSENVAPCSMRALWAREPSVMKIAGTEPMRSVKMGPYRARRLWRTDSRFWIFKDRRSHNRFPIIGAAGGPGGSFRLVKEEKRKTKIAPHRETQRRKSRPISILLASVLSEYPPYK</sequence>
<evidence type="ECO:0000313" key="1">
    <source>
        <dbReference type="EMBL" id="KAH0470339.1"/>
    </source>
</evidence>
<proteinExistence type="predicted"/>
<gene>
    <name evidence="1" type="ORF">IEQ34_000062</name>
</gene>
<reference evidence="1 2" key="1">
    <citation type="journal article" date="2021" name="Hortic Res">
        <title>Chromosome-scale assembly of the Dendrobium chrysotoxum genome enhances the understanding of orchid evolution.</title>
        <authorList>
            <person name="Zhang Y."/>
            <person name="Zhang G.Q."/>
            <person name="Zhang D."/>
            <person name="Liu X.D."/>
            <person name="Xu X.Y."/>
            <person name="Sun W.H."/>
            <person name="Yu X."/>
            <person name="Zhu X."/>
            <person name="Wang Z.W."/>
            <person name="Zhao X."/>
            <person name="Zhong W.Y."/>
            <person name="Chen H."/>
            <person name="Yin W.L."/>
            <person name="Huang T."/>
            <person name="Niu S.C."/>
            <person name="Liu Z.J."/>
        </authorList>
    </citation>
    <scope>NUCLEOTIDE SEQUENCE [LARGE SCALE GENOMIC DNA]</scope>
    <source>
        <strain evidence="1">Lindl</strain>
    </source>
</reference>
<evidence type="ECO:0000313" key="2">
    <source>
        <dbReference type="Proteomes" id="UP000775213"/>
    </source>
</evidence>
<dbReference type="Proteomes" id="UP000775213">
    <property type="component" value="Unassembled WGS sequence"/>
</dbReference>
<dbReference type="EMBL" id="JAGFBR010000001">
    <property type="protein sequence ID" value="KAH0470339.1"/>
    <property type="molecule type" value="Genomic_DNA"/>
</dbReference>
<keyword evidence="2" id="KW-1185">Reference proteome</keyword>
<dbReference type="AlphaFoldDB" id="A0AAV7H974"/>